<keyword evidence="2" id="KW-1185">Reference proteome</keyword>
<name>A0A1I4B771_9PROT</name>
<evidence type="ECO:0000313" key="1">
    <source>
        <dbReference type="EMBL" id="SFK64625.1"/>
    </source>
</evidence>
<protein>
    <submittedName>
        <fullName evidence="1">Uncharacterized protein</fullName>
    </submittedName>
</protein>
<proteinExistence type="predicted"/>
<dbReference type="EMBL" id="FOSP01000011">
    <property type="protein sequence ID" value="SFK64625.1"/>
    <property type="molecule type" value="Genomic_DNA"/>
</dbReference>
<dbReference type="STRING" id="52441.SAMN05216302_101170"/>
<dbReference type="Proteomes" id="UP000199533">
    <property type="component" value="Unassembled WGS sequence"/>
</dbReference>
<dbReference type="AlphaFoldDB" id="A0A1I4B771"/>
<sequence length="159" mass="18195">MLQKMQILKTNKGYIHRADGPEIVRPKPTKADLAQLDDLINHCIRSKMSNEVSLNIIEELDMMLYSARPMGKRISRLRAIHNGTYEREYKTIPADKVSEVDALIREGLSEGKTGKQIMSMMTDRKLNFLSDGGNFWRIRKVKEKMADEALAKESGNANW</sequence>
<accession>A0A1I4B771</accession>
<evidence type="ECO:0000313" key="2">
    <source>
        <dbReference type="Proteomes" id="UP000199533"/>
    </source>
</evidence>
<gene>
    <name evidence="1" type="ORF">SAMN05216302_101170</name>
</gene>
<dbReference type="RefSeq" id="WP_090699156.1">
    <property type="nucleotide sequence ID" value="NZ_FOSP01000011.1"/>
</dbReference>
<organism evidence="1 2">
    <name type="scientific">Nitrosomonas aestuarii</name>
    <dbReference type="NCBI Taxonomy" id="52441"/>
    <lineage>
        <taxon>Bacteria</taxon>
        <taxon>Pseudomonadati</taxon>
        <taxon>Pseudomonadota</taxon>
        <taxon>Betaproteobacteria</taxon>
        <taxon>Nitrosomonadales</taxon>
        <taxon>Nitrosomonadaceae</taxon>
        <taxon>Nitrosomonas</taxon>
    </lineage>
</organism>
<reference evidence="2" key="1">
    <citation type="submission" date="2016-10" db="EMBL/GenBank/DDBJ databases">
        <authorList>
            <person name="Varghese N."/>
            <person name="Submissions S."/>
        </authorList>
    </citation>
    <scope>NUCLEOTIDE SEQUENCE [LARGE SCALE GENOMIC DNA]</scope>
    <source>
        <strain evidence="2">Nm69</strain>
    </source>
</reference>